<organism evidence="2 3">
    <name type="scientific">Mollisia scopiformis</name>
    <name type="common">Conifer needle endophyte fungus</name>
    <name type="synonym">Phialocephala scopiformis</name>
    <dbReference type="NCBI Taxonomy" id="149040"/>
    <lineage>
        <taxon>Eukaryota</taxon>
        <taxon>Fungi</taxon>
        <taxon>Dikarya</taxon>
        <taxon>Ascomycota</taxon>
        <taxon>Pezizomycotina</taxon>
        <taxon>Leotiomycetes</taxon>
        <taxon>Helotiales</taxon>
        <taxon>Mollisiaceae</taxon>
        <taxon>Mollisia</taxon>
    </lineage>
</organism>
<feature type="region of interest" description="Disordered" evidence="1">
    <location>
        <begin position="1"/>
        <end position="63"/>
    </location>
</feature>
<evidence type="ECO:0000313" key="3">
    <source>
        <dbReference type="Proteomes" id="UP000070700"/>
    </source>
</evidence>
<dbReference type="RefSeq" id="XP_018066666.1">
    <property type="nucleotide sequence ID" value="XM_018215630.1"/>
</dbReference>
<sequence>MGGYDPKFPPNELNTNPTQISSPSMQSSKPNPDFHIKNLPNTSPRNHNLLPKPSYLQTPPSSH</sequence>
<protein>
    <submittedName>
        <fullName evidence="2">Uncharacterized protein</fullName>
    </submittedName>
</protein>
<dbReference type="GeneID" id="28825356"/>
<evidence type="ECO:0000313" key="2">
    <source>
        <dbReference type="EMBL" id="KUJ12311.1"/>
    </source>
</evidence>
<dbReference type="InParanoid" id="A0A194WWF6"/>
<dbReference type="KEGG" id="psco:LY89DRAFT_688057"/>
<proteinExistence type="predicted"/>
<accession>A0A194WWF6</accession>
<dbReference type="EMBL" id="KQ947424">
    <property type="protein sequence ID" value="KUJ12311.1"/>
    <property type="molecule type" value="Genomic_DNA"/>
</dbReference>
<reference evidence="2 3" key="1">
    <citation type="submission" date="2015-10" db="EMBL/GenBank/DDBJ databases">
        <title>Full genome of DAOMC 229536 Phialocephala scopiformis, a fungal endophyte of spruce producing the potent anti-insectan compound rugulosin.</title>
        <authorList>
            <consortium name="DOE Joint Genome Institute"/>
            <person name="Walker A.K."/>
            <person name="Frasz S.L."/>
            <person name="Seifert K.A."/>
            <person name="Miller J.D."/>
            <person name="Mondo S.J."/>
            <person name="Labutti K."/>
            <person name="Lipzen A."/>
            <person name="Dockter R."/>
            <person name="Kennedy M."/>
            <person name="Grigoriev I.V."/>
            <person name="Spatafora J.W."/>
        </authorList>
    </citation>
    <scope>NUCLEOTIDE SEQUENCE [LARGE SCALE GENOMIC DNA]</scope>
    <source>
        <strain evidence="2 3">CBS 120377</strain>
    </source>
</reference>
<feature type="compositionally biased region" description="Polar residues" evidence="1">
    <location>
        <begin position="12"/>
        <end position="30"/>
    </location>
</feature>
<name>A0A194WWF6_MOLSC</name>
<dbReference type="Proteomes" id="UP000070700">
    <property type="component" value="Unassembled WGS sequence"/>
</dbReference>
<dbReference type="AlphaFoldDB" id="A0A194WWF6"/>
<keyword evidence="3" id="KW-1185">Reference proteome</keyword>
<gene>
    <name evidence="2" type="ORF">LY89DRAFT_688057</name>
</gene>
<evidence type="ECO:0000256" key="1">
    <source>
        <dbReference type="SAM" id="MobiDB-lite"/>
    </source>
</evidence>